<dbReference type="EMBL" id="VSSQ01081489">
    <property type="protein sequence ID" value="MPN30390.1"/>
    <property type="molecule type" value="Genomic_DNA"/>
</dbReference>
<comment type="caution">
    <text evidence="2">The sequence shown here is derived from an EMBL/GenBank/DDBJ whole genome shotgun (WGS) entry which is preliminary data.</text>
</comment>
<sequence>MDLANIEYGLRNNEGLENCLIDHETLATTLADGRKIIGAMAFDTRQRFKSNRSEEDYLSEIGYKIVKGHIEDGKQKEVDMSLGVEMLMHAFRDHYDVAILMSGDRDFIPAICAVQDLGKKVEVAAFSNSTSREVISVSDKFVKMEKLPVVEYYPADDVVLPDSGSTEDFIDVSEAVKETEECQGAE</sequence>
<dbReference type="Pfam" id="PF01936">
    <property type="entry name" value="NYN"/>
    <property type="match status" value="1"/>
</dbReference>
<dbReference type="GO" id="GO:0004540">
    <property type="term" value="F:RNA nuclease activity"/>
    <property type="evidence" value="ECO:0007669"/>
    <property type="project" value="InterPro"/>
</dbReference>
<dbReference type="PANTHER" id="PTHR35458:SF8">
    <property type="entry name" value="SLR0650 PROTEIN"/>
    <property type="match status" value="1"/>
</dbReference>
<dbReference type="Gene3D" id="3.40.50.1010">
    <property type="entry name" value="5'-nuclease"/>
    <property type="match status" value="1"/>
</dbReference>
<reference evidence="2" key="1">
    <citation type="submission" date="2019-08" db="EMBL/GenBank/DDBJ databases">
        <authorList>
            <person name="Kucharzyk K."/>
            <person name="Murdoch R.W."/>
            <person name="Higgins S."/>
            <person name="Loffler F."/>
        </authorList>
    </citation>
    <scope>NUCLEOTIDE SEQUENCE</scope>
</reference>
<protein>
    <recommendedName>
        <fullName evidence="1">NYN domain-containing protein</fullName>
    </recommendedName>
</protein>
<evidence type="ECO:0000259" key="1">
    <source>
        <dbReference type="Pfam" id="PF01936"/>
    </source>
</evidence>
<feature type="domain" description="NYN" evidence="1">
    <location>
        <begin position="2"/>
        <end position="145"/>
    </location>
</feature>
<accession>A0A645GVM4</accession>
<dbReference type="InterPro" id="IPR047140">
    <property type="entry name" value="LabA"/>
</dbReference>
<proteinExistence type="predicted"/>
<name>A0A645GVM4_9ZZZZ</name>
<organism evidence="2">
    <name type="scientific">bioreactor metagenome</name>
    <dbReference type="NCBI Taxonomy" id="1076179"/>
    <lineage>
        <taxon>unclassified sequences</taxon>
        <taxon>metagenomes</taxon>
        <taxon>ecological metagenomes</taxon>
    </lineage>
</organism>
<dbReference type="PANTHER" id="PTHR35458">
    <property type="entry name" value="SLR0755 PROTEIN"/>
    <property type="match status" value="1"/>
</dbReference>
<dbReference type="AlphaFoldDB" id="A0A645GVM4"/>
<dbReference type="InterPro" id="IPR021139">
    <property type="entry name" value="NYN"/>
</dbReference>
<gene>
    <name evidence="2" type="ORF">SDC9_177861</name>
</gene>
<evidence type="ECO:0000313" key="2">
    <source>
        <dbReference type="EMBL" id="MPN30390.1"/>
    </source>
</evidence>